<dbReference type="Pfam" id="PF07714">
    <property type="entry name" value="PK_Tyr_Ser-Thr"/>
    <property type="match status" value="1"/>
</dbReference>
<dbReference type="Gene3D" id="1.25.40.20">
    <property type="entry name" value="Ankyrin repeat-containing domain"/>
    <property type="match status" value="3"/>
</dbReference>
<dbReference type="InterPro" id="IPR036770">
    <property type="entry name" value="Ankyrin_rpt-contain_sf"/>
</dbReference>
<feature type="repeat" description="ANK" evidence="3">
    <location>
        <begin position="273"/>
        <end position="305"/>
    </location>
</feature>
<evidence type="ECO:0000256" key="2">
    <source>
        <dbReference type="ARBA" id="ARBA00023043"/>
    </source>
</evidence>
<dbReference type="InterPro" id="IPR002110">
    <property type="entry name" value="Ankyrin_rpt"/>
</dbReference>
<sequence length="889" mass="99045">MGNYKSRPKSCCSQELLKKILENYAILEEKLHEDLHVGHVYDFTDLEKIICNGTSDQLVNRLGSETLSEKSDNGVTLMQLCCLSSVSWKNDEIKEKKEDNGADVGSQAPCFLQLVKPSREKANRKDGSQETSQDNKGEPDVGKHLAKIQTNKEIKDQIRLLLQKGADPAIISKNGFSALHLASYKGDIDLVRLFLEKCNHLDHTGAGSVTALHISCLAGHLQVTQALAQRGANIEARDAVSFSPLHIACLFGNESVVEYLLSRGVDVNIAGSVGDRPLHLAATRGYYKIVQMLLRKGARVRLQDEEGNTALHCCVQNGHFSILNLLLQPQYRTDAHISNVYLDTPLHVACYYGWIECAKALLTYGGSSLLLRENMWGETALHAACTGGQCIDLVDYLLSQDATSVNYQSPDGHTPLHSACYHGHTRIVQLLLSHGADINLTAHDRFNNSEKKEEQTPLMWAYDRGHDDIANFLKHFRRPGLYEDYARGDYLSGLDTSYFPIPSPIGKLRTMVQEKIDVLHLRSVLPPHLHLSLSEIESLENISSGSFGKVYKGKYNDKIVAVKRYRAHLSYGKSDVEMFCREVSVLGSLDSPYIVKFVGACLHDPSQFAIVTEYVPGGSLFSTLHEQKRSIDTITRFNIAIDVANGMYYLHTLPQPIIHRDLNSHNILLNNECRARVADFGESRFVRNIFEENMTKQPGNLRWMAPEVFTQCTRYSIKADVFSFGLCLWELLASELPFAHLKPAAAAADMAYRHSRPPLELAFPVEVSVLLEKAWHKVPEERPNFSQIIEELEILCKSQKSALQDGGDLVHPHHHLHACCATCSVGSPTGSTTPPDASQHTNSELSGRTPASSPPLHSFYWNGMWSVALILDPAFCLPLNCFYSRTDAS</sequence>
<dbReference type="Proteomes" id="UP000747542">
    <property type="component" value="Unassembled WGS sequence"/>
</dbReference>
<dbReference type="EMBL" id="JAHLQT010009960">
    <property type="protein sequence ID" value="KAG7173379.1"/>
    <property type="molecule type" value="Genomic_DNA"/>
</dbReference>
<keyword evidence="6" id="KW-0418">Kinase</keyword>
<evidence type="ECO:0000313" key="7">
    <source>
        <dbReference type="Proteomes" id="UP000747542"/>
    </source>
</evidence>
<dbReference type="GO" id="GO:0004672">
    <property type="term" value="F:protein kinase activity"/>
    <property type="evidence" value="ECO:0007669"/>
    <property type="project" value="InterPro"/>
</dbReference>
<evidence type="ECO:0000256" key="4">
    <source>
        <dbReference type="SAM" id="MobiDB-lite"/>
    </source>
</evidence>
<comment type="caution">
    <text evidence="6">The sequence shown here is derived from an EMBL/GenBank/DDBJ whole genome shotgun (WGS) entry which is preliminary data.</text>
</comment>
<dbReference type="Gene3D" id="1.10.510.10">
    <property type="entry name" value="Transferase(Phosphotransferase) domain 1"/>
    <property type="match status" value="1"/>
</dbReference>
<dbReference type="PANTHER" id="PTHR24178">
    <property type="entry name" value="MOLTING PROTEIN MLT-4"/>
    <property type="match status" value="1"/>
</dbReference>
<organism evidence="6 7">
    <name type="scientific">Homarus americanus</name>
    <name type="common">American lobster</name>
    <dbReference type="NCBI Taxonomy" id="6706"/>
    <lineage>
        <taxon>Eukaryota</taxon>
        <taxon>Metazoa</taxon>
        <taxon>Ecdysozoa</taxon>
        <taxon>Arthropoda</taxon>
        <taxon>Crustacea</taxon>
        <taxon>Multicrustacea</taxon>
        <taxon>Malacostraca</taxon>
        <taxon>Eumalacostraca</taxon>
        <taxon>Eucarida</taxon>
        <taxon>Decapoda</taxon>
        <taxon>Pleocyemata</taxon>
        <taxon>Astacidea</taxon>
        <taxon>Nephropoidea</taxon>
        <taxon>Nephropidae</taxon>
        <taxon>Homarus</taxon>
    </lineage>
</organism>
<dbReference type="PRINTS" id="PR01415">
    <property type="entry name" value="ANKYRIN"/>
</dbReference>
<accession>A0A8J5N5B3</accession>
<dbReference type="PRINTS" id="PR00109">
    <property type="entry name" value="TYRKINASE"/>
</dbReference>
<keyword evidence="1" id="KW-0677">Repeat</keyword>
<feature type="repeat" description="ANK" evidence="3">
    <location>
        <begin position="306"/>
        <end position="328"/>
    </location>
</feature>
<dbReference type="AlphaFoldDB" id="A0A8J5N5B3"/>
<keyword evidence="7" id="KW-1185">Reference proteome</keyword>
<dbReference type="SUPFAM" id="SSF56112">
    <property type="entry name" value="Protein kinase-like (PK-like)"/>
    <property type="match status" value="1"/>
</dbReference>
<dbReference type="SMART" id="SM00248">
    <property type="entry name" value="ANK"/>
    <property type="match status" value="9"/>
</dbReference>
<evidence type="ECO:0000313" key="6">
    <source>
        <dbReference type="EMBL" id="KAG7173379.1"/>
    </source>
</evidence>
<keyword evidence="2 3" id="KW-0040">ANK repeat</keyword>
<evidence type="ECO:0000256" key="3">
    <source>
        <dbReference type="PROSITE-ProRule" id="PRU00023"/>
    </source>
</evidence>
<feature type="domain" description="Protein kinase" evidence="5">
    <location>
        <begin position="536"/>
        <end position="795"/>
    </location>
</feature>
<evidence type="ECO:0000259" key="5">
    <source>
        <dbReference type="PROSITE" id="PS50011"/>
    </source>
</evidence>
<dbReference type="Pfam" id="PF00023">
    <property type="entry name" value="Ank"/>
    <property type="match status" value="1"/>
</dbReference>
<dbReference type="InterPro" id="IPR011009">
    <property type="entry name" value="Kinase-like_dom_sf"/>
</dbReference>
<dbReference type="Pfam" id="PF12796">
    <property type="entry name" value="Ank_2"/>
    <property type="match status" value="3"/>
</dbReference>
<evidence type="ECO:0000256" key="1">
    <source>
        <dbReference type="ARBA" id="ARBA00022737"/>
    </source>
</evidence>
<proteinExistence type="predicted"/>
<name>A0A8J5N5B3_HOMAM</name>
<feature type="repeat" description="ANK" evidence="3">
    <location>
        <begin position="174"/>
        <end position="206"/>
    </location>
</feature>
<reference evidence="6" key="1">
    <citation type="journal article" date="2021" name="Sci. Adv.">
        <title>The American lobster genome reveals insights on longevity, neural, and immune adaptations.</title>
        <authorList>
            <person name="Polinski J.M."/>
            <person name="Zimin A.V."/>
            <person name="Clark K.F."/>
            <person name="Kohn A.B."/>
            <person name="Sadowski N."/>
            <person name="Timp W."/>
            <person name="Ptitsyn A."/>
            <person name="Khanna P."/>
            <person name="Romanova D.Y."/>
            <person name="Williams P."/>
            <person name="Greenwood S.J."/>
            <person name="Moroz L.L."/>
            <person name="Walt D.R."/>
            <person name="Bodnar A.G."/>
        </authorList>
    </citation>
    <scope>NUCLEOTIDE SEQUENCE</scope>
    <source>
        <strain evidence="6">GMGI-L3</strain>
    </source>
</reference>
<dbReference type="PROSITE" id="PS50297">
    <property type="entry name" value="ANK_REP_REGION"/>
    <property type="match status" value="6"/>
</dbReference>
<gene>
    <name evidence="6" type="primary">Tnni3k-L2</name>
    <name evidence="6" type="ORF">Hamer_G018662</name>
</gene>
<dbReference type="SUPFAM" id="SSF48403">
    <property type="entry name" value="Ankyrin repeat"/>
    <property type="match status" value="1"/>
</dbReference>
<dbReference type="PROSITE" id="PS50088">
    <property type="entry name" value="ANK_REPEAT"/>
    <property type="match status" value="6"/>
</dbReference>
<keyword evidence="6" id="KW-0808">Transferase</keyword>
<feature type="repeat" description="ANK" evidence="3">
    <location>
        <begin position="240"/>
        <end position="272"/>
    </location>
</feature>
<dbReference type="GO" id="GO:0005524">
    <property type="term" value="F:ATP binding"/>
    <property type="evidence" value="ECO:0007669"/>
    <property type="project" value="InterPro"/>
</dbReference>
<protein>
    <submittedName>
        <fullName evidence="6">Serine/threonine-protein kinase TNNI3K-like 2</fullName>
    </submittedName>
</protein>
<dbReference type="PROSITE" id="PS50011">
    <property type="entry name" value="PROTEIN_KINASE_DOM"/>
    <property type="match status" value="1"/>
</dbReference>
<feature type="region of interest" description="Disordered" evidence="4">
    <location>
        <begin position="830"/>
        <end position="849"/>
    </location>
</feature>
<dbReference type="InterPro" id="IPR000719">
    <property type="entry name" value="Prot_kinase_dom"/>
</dbReference>
<feature type="repeat" description="ANK" evidence="3">
    <location>
        <begin position="411"/>
        <end position="443"/>
    </location>
</feature>
<feature type="region of interest" description="Disordered" evidence="4">
    <location>
        <begin position="119"/>
        <end position="142"/>
    </location>
</feature>
<feature type="repeat" description="ANK" evidence="3">
    <location>
        <begin position="207"/>
        <end position="239"/>
    </location>
</feature>
<dbReference type="InterPro" id="IPR001245">
    <property type="entry name" value="Ser-Thr/Tyr_kinase_cat_dom"/>
</dbReference>